<sequence>MLPALRLLPLLLLLPTSLSDSSLHPGDPQLMAPPSPAVVIVGAGISGLAAAEKLHKHGFQNIKILEATGRTGGRIYTQKYAKGLVEIGAQWIHGPSPDNPIFQLASQFGLLSPDALLEENQKAYGNNHPSDMPVVYTSSGGNISAAALADIMGLFITWLEQARNFTNSRCGPEDSVGSFILQQIVNSSQEWDKELVDTNMALLRGLLNMECCVSGTHSMDYVALCPFGEYTMLAGIDCTFPTGFESLVNRIKAPLPSGMVVLNKAVKRIDWNGSFQGNDSHVYPVEVQCEDGDSFVADHVIVTVPLGFLKKQSADFFSPELPTSKMQAIKNLGFGTNNKILVEFEKPFWDPNTTLIQVLWEGDSPLIEPKEDLKQNWIRKLSIFVVLEPPAQLGHVLCGFIAGKEAEFMETLTYEEILSSMTDLFRRITGNPELPPPVSILRSQWYSQPYTGGSYSYVAVGSSGDDLDNLAEPLPTDKEALKPLQVLFGGEATERNFYSTTHGALISGRREAQRLIDRYPQLGVTASKAKL</sequence>
<comment type="subcellular location">
    <subcellularLocation>
        <location evidence="2">Cytoplasm</location>
    </subcellularLocation>
</comment>
<comment type="cofactor">
    <cofactor evidence="1 9">
        <name>FAD</name>
        <dbReference type="ChEBI" id="CHEBI:57692"/>
    </cofactor>
</comment>
<dbReference type="InterPro" id="IPR050281">
    <property type="entry name" value="Flavin_monoamine_oxidase"/>
</dbReference>
<dbReference type="SUPFAM" id="SSF51905">
    <property type="entry name" value="FAD/NAD(P)-binding domain"/>
    <property type="match status" value="1"/>
</dbReference>
<protein>
    <recommendedName>
        <fullName evidence="9">Amine oxidase</fullName>
        <ecNumber evidence="9">1.4.3.-</ecNumber>
    </recommendedName>
</protein>
<accession>A0A8J6F7M6</accession>
<evidence type="ECO:0000313" key="13">
    <source>
        <dbReference type="Proteomes" id="UP000770717"/>
    </source>
</evidence>
<keyword evidence="7 9" id="KW-0560">Oxidoreductase</keyword>
<evidence type="ECO:0000313" key="12">
    <source>
        <dbReference type="EMBL" id="KAG9483383.1"/>
    </source>
</evidence>
<feature type="domain" description="Amine oxidase" evidence="11">
    <location>
        <begin position="45"/>
        <end position="516"/>
    </location>
</feature>
<dbReference type="OrthoDB" id="2019015at2759"/>
<feature type="binding site" evidence="8">
    <location>
        <position position="46"/>
    </location>
    <ligand>
        <name>FAD</name>
        <dbReference type="ChEBI" id="CHEBI:57692"/>
    </ligand>
</feature>
<keyword evidence="6 9" id="KW-0274">FAD</keyword>
<evidence type="ECO:0000256" key="5">
    <source>
        <dbReference type="ARBA" id="ARBA00022630"/>
    </source>
</evidence>
<dbReference type="Gene3D" id="3.90.660.10">
    <property type="match status" value="1"/>
</dbReference>
<dbReference type="PANTHER" id="PTHR10742">
    <property type="entry name" value="FLAVIN MONOAMINE OXIDASE"/>
    <property type="match status" value="1"/>
</dbReference>
<evidence type="ECO:0000256" key="10">
    <source>
        <dbReference type="SAM" id="SignalP"/>
    </source>
</evidence>
<evidence type="ECO:0000256" key="2">
    <source>
        <dbReference type="ARBA" id="ARBA00004496"/>
    </source>
</evidence>
<keyword evidence="13" id="KW-1185">Reference proteome</keyword>
<dbReference type="EC" id="1.4.3.-" evidence="9"/>
<evidence type="ECO:0000259" key="11">
    <source>
        <dbReference type="Pfam" id="PF01593"/>
    </source>
</evidence>
<dbReference type="Pfam" id="PF01593">
    <property type="entry name" value="Amino_oxidase"/>
    <property type="match status" value="1"/>
</dbReference>
<dbReference type="Gene3D" id="3.50.50.60">
    <property type="entry name" value="FAD/NAD(P)-binding domain"/>
    <property type="match status" value="1"/>
</dbReference>
<feature type="signal peptide" evidence="10">
    <location>
        <begin position="1"/>
        <end position="19"/>
    </location>
</feature>
<dbReference type="PRINTS" id="PR00757">
    <property type="entry name" value="AMINEOXDASEF"/>
</dbReference>
<comment type="similarity">
    <text evidence="3 9">Belongs to the flavin monoamine oxidase family.</text>
</comment>
<reference evidence="12" key="1">
    <citation type="thesis" date="2020" institute="ProQuest LLC" country="789 East Eisenhower Parkway, Ann Arbor, MI, USA">
        <title>Comparative Genomics and Chromosome Evolution.</title>
        <authorList>
            <person name="Mudd A.B."/>
        </authorList>
    </citation>
    <scope>NUCLEOTIDE SEQUENCE</scope>
    <source>
        <strain evidence="12">HN-11 Male</strain>
        <tissue evidence="12">Kidney and liver</tissue>
    </source>
</reference>
<dbReference type="AlphaFoldDB" id="A0A8J6F7M6"/>
<evidence type="ECO:0000256" key="7">
    <source>
        <dbReference type="ARBA" id="ARBA00023002"/>
    </source>
</evidence>
<dbReference type="SUPFAM" id="SSF54373">
    <property type="entry name" value="FAD-linked reductases, C-terminal domain"/>
    <property type="match status" value="1"/>
</dbReference>
<proteinExistence type="inferred from homology"/>
<name>A0A8J6F7M6_ELECQ</name>
<evidence type="ECO:0000256" key="3">
    <source>
        <dbReference type="ARBA" id="ARBA00005995"/>
    </source>
</evidence>
<evidence type="ECO:0000256" key="9">
    <source>
        <dbReference type="RuleBase" id="RU362067"/>
    </source>
</evidence>
<evidence type="ECO:0000256" key="6">
    <source>
        <dbReference type="ARBA" id="ARBA00022827"/>
    </source>
</evidence>
<dbReference type="InterPro" id="IPR002937">
    <property type="entry name" value="Amino_oxidase"/>
</dbReference>
<keyword evidence="4" id="KW-0963">Cytoplasm</keyword>
<dbReference type="GO" id="GO:0046592">
    <property type="term" value="F:polyamine oxidase activity"/>
    <property type="evidence" value="ECO:0007669"/>
    <property type="project" value="TreeGrafter"/>
</dbReference>
<dbReference type="Proteomes" id="UP000770717">
    <property type="component" value="Unassembled WGS sequence"/>
</dbReference>
<feature type="binding site" evidence="8">
    <location>
        <position position="266"/>
    </location>
    <ligand>
        <name>FAD</name>
        <dbReference type="ChEBI" id="CHEBI:57692"/>
    </ligand>
</feature>
<dbReference type="InterPro" id="IPR001613">
    <property type="entry name" value="Flavin_amine_oxidase"/>
</dbReference>
<feature type="chain" id="PRO_5035261544" description="Amine oxidase" evidence="10">
    <location>
        <begin position="20"/>
        <end position="531"/>
    </location>
</feature>
<dbReference type="EMBL" id="WNTK01000005">
    <property type="protein sequence ID" value="KAG9483383.1"/>
    <property type="molecule type" value="Genomic_DNA"/>
</dbReference>
<evidence type="ECO:0000256" key="4">
    <source>
        <dbReference type="ARBA" id="ARBA00022490"/>
    </source>
</evidence>
<organism evidence="12 13">
    <name type="scientific">Eleutherodactylus coqui</name>
    <name type="common">Puerto Rican coqui</name>
    <dbReference type="NCBI Taxonomy" id="57060"/>
    <lineage>
        <taxon>Eukaryota</taxon>
        <taxon>Metazoa</taxon>
        <taxon>Chordata</taxon>
        <taxon>Craniata</taxon>
        <taxon>Vertebrata</taxon>
        <taxon>Euteleostomi</taxon>
        <taxon>Amphibia</taxon>
        <taxon>Batrachia</taxon>
        <taxon>Anura</taxon>
        <taxon>Neobatrachia</taxon>
        <taxon>Hyloidea</taxon>
        <taxon>Eleutherodactylidae</taxon>
        <taxon>Eleutherodactylinae</taxon>
        <taxon>Eleutherodactylus</taxon>
        <taxon>Eleutherodactylus</taxon>
    </lineage>
</organism>
<evidence type="ECO:0000256" key="8">
    <source>
        <dbReference type="PIRSR" id="PIRSR601613-1"/>
    </source>
</evidence>
<feature type="binding site" evidence="8">
    <location>
        <begin position="66"/>
        <end position="67"/>
    </location>
    <ligand>
        <name>FAD</name>
        <dbReference type="ChEBI" id="CHEBI:57692"/>
    </ligand>
</feature>
<feature type="binding site" evidence="8">
    <location>
        <position position="400"/>
    </location>
    <ligand>
        <name>substrate</name>
    </ligand>
</feature>
<keyword evidence="10" id="KW-0732">Signal</keyword>
<dbReference type="GO" id="GO:0046203">
    <property type="term" value="P:spermidine catabolic process"/>
    <property type="evidence" value="ECO:0007669"/>
    <property type="project" value="TreeGrafter"/>
</dbReference>
<evidence type="ECO:0000256" key="1">
    <source>
        <dbReference type="ARBA" id="ARBA00001974"/>
    </source>
</evidence>
<gene>
    <name evidence="12" type="ORF">GDO78_009350</name>
</gene>
<comment type="caution">
    <text evidence="12">The sequence shown here is derived from an EMBL/GenBank/DDBJ whole genome shotgun (WGS) entry which is preliminary data.</text>
</comment>
<dbReference type="GO" id="GO:0005737">
    <property type="term" value="C:cytoplasm"/>
    <property type="evidence" value="ECO:0007669"/>
    <property type="project" value="UniProtKB-SubCell"/>
</dbReference>
<dbReference type="PANTHER" id="PTHR10742:SF405">
    <property type="entry name" value="PEROXISOMAL N(1)-ACETYL-SPERMINE_SPERMIDINE OXIDASE"/>
    <property type="match status" value="1"/>
</dbReference>
<keyword evidence="5 9" id="KW-0285">Flavoprotein</keyword>
<dbReference type="GO" id="GO:0008131">
    <property type="term" value="F:primary methylamine oxidase activity"/>
    <property type="evidence" value="ECO:0007669"/>
    <property type="project" value="UniProtKB-ARBA"/>
</dbReference>
<dbReference type="InterPro" id="IPR036188">
    <property type="entry name" value="FAD/NAD-bd_sf"/>
</dbReference>